<feature type="region of interest" description="Disordered" evidence="2">
    <location>
        <begin position="705"/>
        <end position="784"/>
    </location>
</feature>
<evidence type="ECO:0000256" key="1">
    <source>
        <dbReference type="SAM" id="Coils"/>
    </source>
</evidence>
<name>A0A0P7AFT9_9FLAO</name>
<dbReference type="Proteomes" id="UP000050280">
    <property type="component" value="Unassembled WGS sequence"/>
</dbReference>
<comment type="caution">
    <text evidence="4">The sequence shown here is derived from an EMBL/GenBank/DDBJ whole genome shotgun (WGS) entry which is preliminary data.</text>
</comment>
<dbReference type="PATRIC" id="fig|1300341.3.peg.3068"/>
<feature type="compositionally biased region" description="Basic and acidic residues" evidence="2">
    <location>
        <begin position="1008"/>
        <end position="1018"/>
    </location>
</feature>
<keyword evidence="5" id="KW-1185">Reference proteome</keyword>
<dbReference type="AlphaFoldDB" id="A0A0P7AFT9"/>
<reference evidence="4 5" key="1">
    <citation type="submission" date="2015-09" db="EMBL/GenBank/DDBJ databases">
        <title>Genome sequence of the marine flavobacterium Croceitalea dokdonensis DOKDO 023 that contains proton- and sodium-pumping rhodopsins.</title>
        <authorList>
            <person name="Kwon S.-K."/>
            <person name="Lee H.K."/>
            <person name="Kwak M.-J."/>
            <person name="Kim J.F."/>
        </authorList>
    </citation>
    <scope>NUCLEOTIDE SEQUENCE [LARGE SCALE GENOMIC DNA]</scope>
    <source>
        <strain evidence="4 5">DOKDO 023</strain>
    </source>
</reference>
<evidence type="ECO:0000256" key="2">
    <source>
        <dbReference type="SAM" id="MobiDB-lite"/>
    </source>
</evidence>
<dbReference type="EMBL" id="LDJX01000006">
    <property type="protein sequence ID" value="KPM30936.1"/>
    <property type="molecule type" value="Genomic_DNA"/>
</dbReference>
<gene>
    <name evidence="4" type="ORF">I595_2915</name>
</gene>
<organism evidence="4 5">
    <name type="scientific">Croceitalea dokdonensis DOKDO 023</name>
    <dbReference type="NCBI Taxonomy" id="1300341"/>
    <lineage>
        <taxon>Bacteria</taxon>
        <taxon>Pseudomonadati</taxon>
        <taxon>Bacteroidota</taxon>
        <taxon>Flavobacteriia</taxon>
        <taxon>Flavobacteriales</taxon>
        <taxon>Flavobacteriaceae</taxon>
        <taxon>Croceitalea</taxon>
    </lineage>
</organism>
<feature type="region of interest" description="Disordered" evidence="2">
    <location>
        <begin position="940"/>
        <end position="1028"/>
    </location>
</feature>
<feature type="compositionally biased region" description="Basic and acidic residues" evidence="2">
    <location>
        <begin position="705"/>
        <end position="738"/>
    </location>
</feature>
<feature type="transmembrane region" description="Helical" evidence="3">
    <location>
        <begin position="154"/>
        <end position="172"/>
    </location>
</feature>
<feature type="compositionally biased region" description="Polar residues" evidence="2">
    <location>
        <begin position="1122"/>
        <end position="1132"/>
    </location>
</feature>
<feature type="compositionally biased region" description="Gly residues" evidence="2">
    <location>
        <begin position="964"/>
        <end position="979"/>
    </location>
</feature>
<dbReference type="STRING" id="1300341.I595_2915"/>
<proteinExistence type="predicted"/>
<dbReference type="RefSeq" id="WP_245628286.1">
    <property type="nucleotide sequence ID" value="NZ_LDJX01000006.1"/>
</dbReference>
<feature type="transmembrane region" description="Helical" evidence="3">
    <location>
        <begin position="24"/>
        <end position="46"/>
    </location>
</feature>
<feature type="coiled-coil region" evidence="1">
    <location>
        <begin position="499"/>
        <end position="639"/>
    </location>
</feature>
<accession>A0A0P7AFT9</accession>
<evidence type="ECO:0000313" key="4">
    <source>
        <dbReference type="EMBL" id="KPM30936.1"/>
    </source>
</evidence>
<keyword evidence="3" id="KW-0472">Membrane</keyword>
<evidence type="ECO:0000256" key="3">
    <source>
        <dbReference type="SAM" id="Phobius"/>
    </source>
</evidence>
<sequence>MVLNNYQSVIEKLNAFIKKYYTKLLIKGGILFLVLGMLFFLAITALEYFLWMGPTARLVMLVIFVGVTLGLLYSYVCIPLFYLFKIRKGISKREASVLIGRHFTVVDDKLLNLLDLADNEQRSNLLIAAIEQRSKELKPIPFVQAVNLQEGFRYAKYGIAPILVIAFVWLSGDISEFFGSYKRVVNYDVAYEPPAPFSFQLVNQNLNVLEDEVLTLEVTTTGKVRPETMSVVVDGKAYVMQDVGGTNFTYRLEPPLQSGLVYFTANGFKSRSYHINVGRVPSLQRFEMVLDYPSYLKKRKGLVKGTGNATVPEGTKIGWRVTGIHTNEVKMQVKDTVFEFKGDGNSFSFDRSIFSRFAYEIATSNESVEDYEKLGYEIKVIPDAYPVIRVQQVLDSLNPNISYYEGSVTDDIGLKDLSLVVYPRGAQEQAQRLSLGNSSGTIEQFYYTFPSGLAVELGMDYLLYFEVRDNDGLRGGKVTKSKVFNTRVLDSNQLKDKELEFQQKTIQNLDRSLDGLREQKEVLKEINDKQKENKRLDFNEQSQVRDFLKRQQQQEQLMEKYSKELKENLKNTGAKDEQNRLLQERLERQEIEARKNQKLLEELNKIADKIEQEDLKKALEEQAKKQSNSERNLEQLLELTKRYYVTEKAAQLGRELEKLAQMQKEAAEIGKKDSLDAKMQEALNSEFNKLSKELEELKKDNEALKKPLDLNAPKEKGEAIKQDQKEALEELNKSKGEEQSSDGKQPEESKSTAAKKQRSAAQKMKELSEGLSQSASSAGGGSEVAEDAEMLRQILDNLVKFSFNQEKLFDVLQDSGGELSEFSNTVKEQKQLRRLFEHVDDSLFALSLRRAELSEFVNEQVTEVYYNIDKSLESIAENQVFQGASYQQYVLTASNSLSDFLAKILENMQQSMQSGQGQGEGDGFQLPDIIKGQQQLGDRIKEAGKQGQKGKEGQGEAGKEGKSGKQGKGSEGQQGGDGSGGEKGKKGQGGKDGNQDGSGKQGADGDGTEQRGDGKGTGEENGGEGNGNAISEAELRELFEIYKEQQELRNRLEQQLDDILQNDKRELAKKLVKQMEVFEEELLRNGITEQTLNRVNRIQQQLLRLENAALKQGQKKERESNTNENGFNNPITTKPELLLQKRSGVEILNRQALPLRQNFKGKVKRYFTNGD</sequence>
<feature type="region of interest" description="Disordered" evidence="2">
    <location>
        <begin position="1111"/>
        <end position="1132"/>
    </location>
</feature>
<protein>
    <submittedName>
        <fullName evidence="4">Collagen triple helix repeat-containing protein</fullName>
    </submittedName>
</protein>
<feature type="compositionally biased region" description="Basic and acidic residues" evidence="2">
    <location>
        <begin position="940"/>
        <end position="963"/>
    </location>
</feature>
<keyword evidence="1" id="KW-0175">Coiled coil</keyword>
<feature type="coiled-coil region" evidence="1">
    <location>
        <begin position="1035"/>
        <end position="1062"/>
    </location>
</feature>
<feature type="transmembrane region" description="Helical" evidence="3">
    <location>
        <begin position="58"/>
        <end position="84"/>
    </location>
</feature>
<evidence type="ECO:0000313" key="5">
    <source>
        <dbReference type="Proteomes" id="UP000050280"/>
    </source>
</evidence>
<keyword evidence="3" id="KW-0812">Transmembrane</keyword>
<keyword evidence="3" id="KW-1133">Transmembrane helix</keyword>
<keyword evidence="4" id="KW-0176">Collagen</keyword>